<evidence type="ECO:0000256" key="3">
    <source>
        <dbReference type="ARBA" id="ARBA00008223"/>
    </source>
</evidence>
<evidence type="ECO:0000256" key="13">
    <source>
        <dbReference type="ARBA" id="ARBA00023033"/>
    </source>
</evidence>
<keyword evidence="10" id="KW-0862">Zinc</keyword>
<evidence type="ECO:0000256" key="4">
    <source>
        <dbReference type="ARBA" id="ARBA00012709"/>
    </source>
</evidence>
<keyword evidence="12 22" id="KW-0560">Oxidoreductase</keyword>
<gene>
    <name evidence="22" type="ORF">MGAL_10B043026</name>
</gene>
<dbReference type="PROSITE" id="PS01358">
    <property type="entry name" value="ZF_RANBP2_1"/>
    <property type="match status" value="1"/>
</dbReference>
<keyword evidence="11" id="KW-0521">NADP</keyword>
<dbReference type="PANTHER" id="PTHR23167:SF54">
    <property type="entry name" value="[F-ACTIN]-MONOOXYGENASE MICAL"/>
    <property type="match status" value="1"/>
</dbReference>
<comment type="cofactor">
    <cofactor evidence="1">
        <name>FAD</name>
        <dbReference type="ChEBI" id="CHEBI:57692"/>
    </cofactor>
</comment>
<evidence type="ECO:0000256" key="11">
    <source>
        <dbReference type="ARBA" id="ARBA00022857"/>
    </source>
</evidence>
<dbReference type="EMBL" id="UYJE01003622">
    <property type="protein sequence ID" value="VDI20837.1"/>
    <property type="molecule type" value="Genomic_DNA"/>
</dbReference>
<keyword evidence="6" id="KW-0285">Flavoprotein</keyword>
<comment type="similarity">
    <text evidence="3">Belongs to the Mical family.</text>
</comment>
<dbReference type="InterPro" id="IPR036872">
    <property type="entry name" value="CH_dom_sf"/>
</dbReference>
<dbReference type="GO" id="GO:0008270">
    <property type="term" value="F:zinc ion binding"/>
    <property type="evidence" value="ECO:0007669"/>
    <property type="project" value="UniProtKB-KW"/>
</dbReference>
<evidence type="ECO:0000259" key="21">
    <source>
        <dbReference type="PROSITE" id="PS50199"/>
    </source>
</evidence>
<evidence type="ECO:0000256" key="6">
    <source>
        <dbReference type="ARBA" id="ARBA00022630"/>
    </source>
</evidence>
<feature type="compositionally biased region" description="Acidic residues" evidence="19">
    <location>
        <begin position="845"/>
        <end position="854"/>
    </location>
</feature>
<evidence type="ECO:0000256" key="7">
    <source>
        <dbReference type="ARBA" id="ARBA00022723"/>
    </source>
</evidence>
<keyword evidence="7" id="KW-0479">Metal-binding</keyword>
<comment type="caution">
    <text evidence="22">The sequence shown here is derived from an EMBL/GenBank/DDBJ whole genome shotgun (WGS) entry which is preliminary data.</text>
</comment>
<evidence type="ECO:0000256" key="14">
    <source>
        <dbReference type="ARBA" id="ARBA00023038"/>
    </source>
</evidence>
<dbReference type="PROSITE" id="PS00478">
    <property type="entry name" value="LIM_DOMAIN_1"/>
    <property type="match status" value="1"/>
</dbReference>
<evidence type="ECO:0000256" key="1">
    <source>
        <dbReference type="ARBA" id="ARBA00001974"/>
    </source>
</evidence>
<evidence type="ECO:0000256" key="5">
    <source>
        <dbReference type="ARBA" id="ARBA00022490"/>
    </source>
</evidence>
<dbReference type="Gene3D" id="2.10.110.10">
    <property type="entry name" value="Cysteine Rich Protein"/>
    <property type="match status" value="1"/>
</dbReference>
<name>A0A8B6DMB4_MYTGA</name>
<dbReference type="SUPFAM" id="SSF51905">
    <property type="entry name" value="FAD/NAD(P)-binding domain"/>
    <property type="match status" value="1"/>
</dbReference>
<evidence type="ECO:0000256" key="16">
    <source>
        <dbReference type="ARBA" id="ARBA00049522"/>
    </source>
</evidence>
<dbReference type="PROSITE" id="PS50199">
    <property type="entry name" value="ZF_RANBP2_2"/>
    <property type="match status" value="1"/>
</dbReference>
<dbReference type="OrthoDB" id="20799at2759"/>
<dbReference type="InterPro" id="IPR001715">
    <property type="entry name" value="CH_dom"/>
</dbReference>
<proteinExistence type="inferred from homology"/>
<organism evidence="22 23">
    <name type="scientific">Mytilus galloprovincialis</name>
    <name type="common">Mediterranean mussel</name>
    <dbReference type="NCBI Taxonomy" id="29158"/>
    <lineage>
        <taxon>Eukaryota</taxon>
        <taxon>Metazoa</taxon>
        <taxon>Spiralia</taxon>
        <taxon>Lophotrochozoa</taxon>
        <taxon>Mollusca</taxon>
        <taxon>Bivalvia</taxon>
        <taxon>Autobranchia</taxon>
        <taxon>Pteriomorphia</taxon>
        <taxon>Mytilida</taxon>
        <taxon>Mytiloidea</taxon>
        <taxon>Mytilidae</taxon>
        <taxon>Mytilinae</taxon>
        <taxon>Mytilus</taxon>
    </lineage>
</organism>
<accession>A0A8B6DMB4</accession>
<dbReference type="GO" id="GO:0003779">
    <property type="term" value="F:actin binding"/>
    <property type="evidence" value="ECO:0007669"/>
    <property type="project" value="UniProtKB-KW"/>
</dbReference>
<feature type="compositionally biased region" description="Basic and acidic residues" evidence="19">
    <location>
        <begin position="923"/>
        <end position="938"/>
    </location>
</feature>
<feature type="region of interest" description="Disordered" evidence="19">
    <location>
        <begin position="1278"/>
        <end position="1298"/>
    </location>
</feature>
<sequence>MEEFKAFTEAHTCKDTLKAFRELSAKLGLDDIPHEQFFDKLKSGLPDWKANQLFDQLQNKISPKAQNGDATKVLVVGAGPCGLRLAIETAFMGCKVVVIDKREAFTRNNVLHLWSFTVTDLKNIGIKYFFGKFCHGDLNHISIRRLQICLMKIALVLGVEVYTKVEFESLQCPQKYGGTGWKVNCKPQNHKVADFVFEVLVAATGARDALCGFERKEYRGKLSIAITANFVNSNTAADRKAKEIGGVARYFHQKLFKDLETKKGIKLENMVYYKDETHYFVMTPTKASLVRRGVFKADLPDASKLLERKNVDVESLLAYARDAANYCTDNAMVDMGFAKNAHGMEDVAMLDFSSKVEAVNASHIIERNGKKLLIGLIGDSLLEPFWPQGTGCARGFLGALDTAWMIRIGERESVYKALSQTTQDNISKKYSEYTVEPKSRYPIINLKAVTIEKAKEFYDDVQDDFSKVSVSQIKKPNQSDELVDIPDLLQWCQKALEKHPNFKIKDLTTSWRSGCELGCLINVFRPHTIKIEDLDRTNALRTMEIVVNIAKREFEIFPILTVSKMVNCSYDNEVEMTSYLSQFYQLFLHDEPIPETSASDNSILSDEKKDIIVANIVKPRTSRVQIPEEKTETDENPNDICYLCKRVLFFLEKLSVENVFCHRRCLKCEKCKCELNLGNYRTQKSFKGKDKPRIPTRPDFLARRVTSASIRRIDFYNSGDDEKEVVPEDTIFEHNFGASVRDGLGAFTLKLPQSDEKLNNSSSEDSDDDIEEKLEATFGQHIDKNMTVKDASEFWQTLKRESKTRSVSRHKPEISAENDASPIESKARVTLRQNASAKEHSTIEELQEEDNDDLESTIRAAPEVITNWSNVNLPDDKQHTQSRNSSENNEMFERAIKDLKRESKELEDKRSNFSVTCFQPQDKGIEKDPGEFKPEKVYGRNRPKLKRTDSDPTEERHAQRVQLAARKLAIQRQQNQIFIAQELKRQLEEADEELQDVERQGVELETKLKDNNEKESKQSLRRQLCSLYTRRQKLLQYEAELRSASEHYLPSQEEEAENTCPSEYIPIVEEGNSFDEKSVASGFETFNETMKASDVIVDNDRKYETQNATETRSDTNISRISDAVPDTTFSDTVRAETYGTLEIKDAGLLSERPCEITTDETHHTNDVFKVKTNEFTLKYHIRVVTRTKSGVDSSPKMSEDNSRYEACDGNKLPDDIDKLTFVDDKAIIIYWECPFCTLHNKDGRSSCSACDAWKCNKCLHVNGYDRRRKECEMCCNQKPQRGNPSRDHHHDTSRESFA</sequence>
<keyword evidence="9" id="KW-0274">FAD</keyword>
<keyword evidence="18" id="KW-0175">Coiled coil</keyword>
<keyword evidence="13" id="KW-0503">Monooxygenase</keyword>
<dbReference type="Gene3D" id="1.10.418.10">
    <property type="entry name" value="Calponin-like domain"/>
    <property type="match status" value="1"/>
</dbReference>
<dbReference type="InterPro" id="IPR002938">
    <property type="entry name" value="FAD-bd"/>
</dbReference>
<keyword evidence="5" id="KW-0963">Cytoplasm</keyword>
<dbReference type="InterPro" id="IPR022735">
    <property type="entry name" value="bMERB_dom"/>
</dbReference>
<evidence type="ECO:0000256" key="12">
    <source>
        <dbReference type="ARBA" id="ARBA00023002"/>
    </source>
</evidence>
<dbReference type="PANTHER" id="PTHR23167">
    <property type="entry name" value="CALPONIN HOMOLOGY DOMAIN-CONTAINING PROTEIN DDB_G0272472-RELATED"/>
    <property type="match status" value="1"/>
</dbReference>
<keyword evidence="15" id="KW-0009">Actin-binding</keyword>
<feature type="region of interest" description="Disordered" evidence="19">
    <location>
        <begin position="869"/>
        <end position="891"/>
    </location>
</feature>
<evidence type="ECO:0000256" key="18">
    <source>
        <dbReference type="SAM" id="Coils"/>
    </source>
</evidence>
<dbReference type="InterPro" id="IPR050540">
    <property type="entry name" value="F-actin_Monoox_Mical"/>
</dbReference>
<dbReference type="SUPFAM" id="SSF47576">
    <property type="entry name" value="Calponin-homology domain, CH-domain"/>
    <property type="match status" value="1"/>
</dbReference>
<evidence type="ECO:0000256" key="9">
    <source>
        <dbReference type="ARBA" id="ARBA00022827"/>
    </source>
</evidence>
<feature type="region of interest" description="Disordered" evidence="19">
    <location>
        <begin position="920"/>
        <end position="956"/>
    </location>
</feature>
<dbReference type="InterPro" id="IPR001781">
    <property type="entry name" value="Znf_LIM"/>
</dbReference>
<reference evidence="22" key="1">
    <citation type="submission" date="2018-11" db="EMBL/GenBank/DDBJ databases">
        <authorList>
            <person name="Alioto T."/>
            <person name="Alioto T."/>
        </authorList>
    </citation>
    <scope>NUCLEOTIDE SEQUENCE</scope>
</reference>
<feature type="compositionally biased region" description="Basic and acidic residues" evidence="19">
    <location>
        <begin position="801"/>
        <end position="814"/>
    </location>
</feature>
<dbReference type="Pfam" id="PF01494">
    <property type="entry name" value="FAD_binding_3"/>
    <property type="match status" value="1"/>
</dbReference>
<dbReference type="InterPro" id="IPR036188">
    <property type="entry name" value="FAD/NAD-bd_sf"/>
</dbReference>
<keyword evidence="14" id="KW-0440">LIM domain</keyword>
<comment type="catalytic activity">
    <reaction evidence="16">
        <text>L-methionyl-[F-actin] + NADPH + O2 + H(+) = L-methionyl-(R)-S-oxide-[F-actin] + NADP(+) + H2O</text>
        <dbReference type="Rhea" id="RHEA:51308"/>
        <dbReference type="Rhea" id="RHEA-COMP:12953"/>
        <dbReference type="Rhea" id="RHEA-COMP:12956"/>
        <dbReference type="ChEBI" id="CHEBI:15377"/>
        <dbReference type="ChEBI" id="CHEBI:15378"/>
        <dbReference type="ChEBI" id="CHEBI:15379"/>
        <dbReference type="ChEBI" id="CHEBI:16044"/>
        <dbReference type="ChEBI" id="CHEBI:45764"/>
        <dbReference type="ChEBI" id="CHEBI:57783"/>
        <dbReference type="ChEBI" id="CHEBI:58349"/>
        <dbReference type="EC" id="1.14.13.225"/>
    </reaction>
</comment>
<dbReference type="GO" id="GO:0071949">
    <property type="term" value="F:FAD binding"/>
    <property type="evidence" value="ECO:0007669"/>
    <property type="project" value="InterPro"/>
</dbReference>
<comment type="subcellular location">
    <subcellularLocation>
        <location evidence="2">Cytoplasm</location>
    </subcellularLocation>
</comment>
<feature type="region of interest" description="Disordered" evidence="19">
    <location>
        <begin position="801"/>
        <end position="854"/>
    </location>
</feature>
<dbReference type="Pfam" id="PF25413">
    <property type="entry name" value="Rossman_Mical"/>
    <property type="match status" value="1"/>
</dbReference>
<evidence type="ECO:0000259" key="20">
    <source>
        <dbReference type="PROSITE" id="PS50021"/>
    </source>
</evidence>
<dbReference type="InterPro" id="IPR057494">
    <property type="entry name" value="Rossman_Mical"/>
</dbReference>
<evidence type="ECO:0000256" key="8">
    <source>
        <dbReference type="ARBA" id="ARBA00022771"/>
    </source>
</evidence>
<dbReference type="Pfam" id="PF00307">
    <property type="entry name" value="CH"/>
    <property type="match status" value="1"/>
</dbReference>
<feature type="domain" description="Calponin-homology (CH)" evidence="20">
    <location>
        <begin position="482"/>
        <end position="585"/>
    </location>
</feature>
<feature type="coiled-coil region" evidence="18">
    <location>
        <begin position="970"/>
        <end position="1014"/>
    </location>
</feature>
<dbReference type="PROSITE" id="PS50021">
    <property type="entry name" value="CH"/>
    <property type="match status" value="1"/>
</dbReference>
<evidence type="ECO:0000256" key="19">
    <source>
        <dbReference type="SAM" id="MobiDB-lite"/>
    </source>
</evidence>
<feature type="compositionally biased region" description="Basic and acidic residues" evidence="19">
    <location>
        <begin position="946"/>
        <end position="956"/>
    </location>
</feature>
<evidence type="ECO:0000256" key="10">
    <source>
        <dbReference type="ARBA" id="ARBA00022833"/>
    </source>
</evidence>
<dbReference type="Proteomes" id="UP000596742">
    <property type="component" value="Unassembled WGS sequence"/>
</dbReference>
<protein>
    <recommendedName>
        <fullName evidence="4">F-actin monooxygenase</fullName>
        <ecNumber evidence="4">1.14.13.225</ecNumber>
    </recommendedName>
</protein>
<dbReference type="InterPro" id="IPR001876">
    <property type="entry name" value="Znf_RanBP2"/>
</dbReference>
<evidence type="ECO:0000313" key="23">
    <source>
        <dbReference type="Proteomes" id="UP000596742"/>
    </source>
</evidence>
<feature type="domain" description="RanBP2-type" evidence="21">
    <location>
        <begin position="1225"/>
        <end position="1256"/>
    </location>
</feature>
<dbReference type="Pfam" id="PF12130">
    <property type="entry name" value="bMERB_dom"/>
    <property type="match status" value="1"/>
</dbReference>
<evidence type="ECO:0000256" key="2">
    <source>
        <dbReference type="ARBA" id="ARBA00004496"/>
    </source>
</evidence>
<keyword evidence="8 17" id="KW-0863">Zinc-finger</keyword>
<feature type="compositionally biased region" description="Basic and acidic residues" evidence="19">
    <location>
        <begin position="1284"/>
        <end position="1298"/>
    </location>
</feature>
<evidence type="ECO:0000256" key="17">
    <source>
        <dbReference type="PROSITE-ProRule" id="PRU00322"/>
    </source>
</evidence>
<dbReference type="GO" id="GO:0120501">
    <property type="term" value="F:F-actin monooxygenase activity"/>
    <property type="evidence" value="ECO:0007669"/>
    <property type="project" value="UniProtKB-EC"/>
</dbReference>
<evidence type="ECO:0000313" key="22">
    <source>
        <dbReference type="EMBL" id="VDI20837.1"/>
    </source>
</evidence>
<evidence type="ECO:0000256" key="15">
    <source>
        <dbReference type="ARBA" id="ARBA00023203"/>
    </source>
</evidence>
<dbReference type="GO" id="GO:0005737">
    <property type="term" value="C:cytoplasm"/>
    <property type="evidence" value="ECO:0007669"/>
    <property type="project" value="UniProtKB-SubCell"/>
</dbReference>
<keyword evidence="23" id="KW-1185">Reference proteome</keyword>
<dbReference type="Gene3D" id="3.50.50.60">
    <property type="entry name" value="FAD/NAD(P)-binding domain"/>
    <property type="match status" value="1"/>
</dbReference>
<dbReference type="EC" id="1.14.13.225" evidence="4"/>